<dbReference type="Proteomes" id="UP001607303">
    <property type="component" value="Unassembled WGS sequence"/>
</dbReference>
<dbReference type="InterPro" id="IPR012337">
    <property type="entry name" value="RNaseH-like_sf"/>
</dbReference>
<dbReference type="GO" id="GO:0010629">
    <property type="term" value="P:negative regulation of gene expression"/>
    <property type="evidence" value="ECO:0007669"/>
    <property type="project" value="UniProtKB-ARBA"/>
</dbReference>
<protein>
    <recommendedName>
        <fullName evidence="9">Exonuclease domain-containing protein</fullName>
    </recommendedName>
</protein>
<keyword evidence="4" id="KW-0378">Hydrolase</keyword>
<feature type="compositionally biased region" description="Polar residues" evidence="8">
    <location>
        <begin position="176"/>
        <end position="187"/>
    </location>
</feature>
<dbReference type="Gene3D" id="3.30.420.10">
    <property type="entry name" value="Ribonuclease H-like superfamily/Ribonuclease H"/>
    <property type="match status" value="1"/>
</dbReference>
<dbReference type="PANTHER" id="PTHR12801:SF115">
    <property type="entry name" value="FI18136P1-RELATED"/>
    <property type="match status" value="1"/>
</dbReference>
<evidence type="ECO:0000256" key="2">
    <source>
        <dbReference type="ARBA" id="ARBA00006357"/>
    </source>
</evidence>
<evidence type="ECO:0000256" key="1">
    <source>
        <dbReference type="ARBA" id="ARBA00004123"/>
    </source>
</evidence>
<keyword evidence="11" id="KW-1185">Reference proteome</keyword>
<dbReference type="InterPro" id="IPR036397">
    <property type="entry name" value="RNaseH_sf"/>
</dbReference>
<feature type="region of interest" description="Disordered" evidence="8">
    <location>
        <begin position="509"/>
        <end position="552"/>
    </location>
</feature>
<comment type="caution">
    <text evidence="10">The sequence shown here is derived from an EMBL/GenBank/DDBJ whole genome shotgun (WGS) entry which is preliminary data.</text>
</comment>
<comment type="subcellular location">
    <subcellularLocation>
        <location evidence="1">Nucleus</location>
    </subcellularLocation>
</comment>
<evidence type="ECO:0000256" key="3">
    <source>
        <dbReference type="ARBA" id="ARBA00022722"/>
    </source>
</evidence>
<evidence type="ECO:0000256" key="8">
    <source>
        <dbReference type="SAM" id="MobiDB-lite"/>
    </source>
</evidence>
<name>A0ABD2CUN1_VESMC</name>
<evidence type="ECO:0000313" key="11">
    <source>
        <dbReference type="Proteomes" id="UP001607303"/>
    </source>
</evidence>
<evidence type="ECO:0000313" key="10">
    <source>
        <dbReference type="EMBL" id="KAL2748792.1"/>
    </source>
</evidence>
<evidence type="ECO:0000259" key="9">
    <source>
        <dbReference type="SMART" id="SM00479"/>
    </source>
</evidence>
<feature type="domain" description="Exonuclease" evidence="9">
    <location>
        <begin position="689"/>
        <end position="846"/>
    </location>
</feature>
<dbReference type="CDD" id="cd06145">
    <property type="entry name" value="REX1_like"/>
    <property type="match status" value="1"/>
</dbReference>
<feature type="repeat" description="WD" evidence="7">
    <location>
        <begin position="137"/>
        <end position="163"/>
    </location>
</feature>
<dbReference type="Pfam" id="PF00400">
    <property type="entry name" value="WD40"/>
    <property type="match status" value="1"/>
</dbReference>
<evidence type="ECO:0000256" key="6">
    <source>
        <dbReference type="ARBA" id="ARBA00023242"/>
    </source>
</evidence>
<dbReference type="PANTHER" id="PTHR12801">
    <property type="entry name" value="RNA EXONUCLEASE REXO1 / RECO3 FAMILY MEMBER-RELATED"/>
    <property type="match status" value="1"/>
</dbReference>
<dbReference type="GO" id="GO:0005634">
    <property type="term" value="C:nucleus"/>
    <property type="evidence" value="ECO:0007669"/>
    <property type="project" value="UniProtKB-SubCell"/>
</dbReference>
<gene>
    <name evidence="10" type="ORF">V1477_002912</name>
</gene>
<dbReference type="FunFam" id="3.30.420.10:FF:000031">
    <property type="entry name" value="RNA exonuclease 1"/>
    <property type="match status" value="1"/>
</dbReference>
<dbReference type="Gene3D" id="2.130.10.10">
    <property type="entry name" value="YVTN repeat-like/Quinoprotein amine dehydrogenase"/>
    <property type="match status" value="1"/>
</dbReference>
<organism evidence="10 11">
    <name type="scientific">Vespula maculifrons</name>
    <name type="common">Eastern yellow jacket</name>
    <name type="synonym">Wasp</name>
    <dbReference type="NCBI Taxonomy" id="7453"/>
    <lineage>
        <taxon>Eukaryota</taxon>
        <taxon>Metazoa</taxon>
        <taxon>Ecdysozoa</taxon>
        <taxon>Arthropoda</taxon>
        <taxon>Hexapoda</taxon>
        <taxon>Insecta</taxon>
        <taxon>Pterygota</taxon>
        <taxon>Neoptera</taxon>
        <taxon>Endopterygota</taxon>
        <taxon>Hymenoptera</taxon>
        <taxon>Apocrita</taxon>
        <taxon>Aculeata</taxon>
        <taxon>Vespoidea</taxon>
        <taxon>Vespidae</taxon>
        <taxon>Vespinae</taxon>
        <taxon>Vespula</taxon>
    </lineage>
</organism>
<evidence type="ECO:0000256" key="4">
    <source>
        <dbReference type="ARBA" id="ARBA00022801"/>
    </source>
</evidence>
<evidence type="ECO:0000256" key="5">
    <source>
        <dbReference type="ARBA" id="ARBA00022839"/>
    </source>
</evidence>
<dbReference type="InterPro" id="IPR013520">
    <property type="entry name" value="Ribonucl_H"/>
</dbReference>
<sequence length="846" mass="97489">MVTVSELSCVVAILKINKEKKRENPIVLSFEHIYNFLGYFWKRSECLDQIMKNISILKMAVLKRKGTKKMGKKKMYRSMIIHVECGATTISEKGKRVDSRNSLAGSTTNSSITKRTKNKKRRETQQEFTHSWVVGTLKGHTGTIFNMSFSSNGKLLASCAEDGKQPKEVVPEGTGEPSTKSFYQPNTTMVGCVPPPVTIKDDWPNLNPGHHSANSSVILENHHHHHHHVHQAEGIQQPLNKPNEQNMQPQPPIIHTVENHPAAIIHYHDCKLNSQEQVYYMRQMQIQAQMYYDSNMLRHRRLEALRSNTEVNHYWHLHRYQLQVLAQQQQQHQQQQQLQAQIHQQHLQQQQQQQHHQLQMLHQMQEQLQMQEGRIIEERMEKATTANGLLNNTNASFDNSSASFNNSNISFNNTNPWLNSPNVIAIKANSSSPYYNENFCIDKVPTLSFTMRHAFNINDATLEYVLRCYTHHAYYLIEAGYPFSWNFDSRIKRYIYNLHQSKNHNRPLDVNAKEFIPGPSNSNSNDKKFENCDSGNSSSNSDMEPDNLIDDKQEPRNYIRSASFSTNRKSLPINMEDIRRQRRNSISGLEECRSVETRCSRCLRSFYMYQTNGENTVKESCVHHNGELSFHRYSKFKTWTCCKQRTSSLGCITNSMHDWMGLKKNLNGPFVNFVRTKPTKKLPINGIYGIYGVDCEMVITKNGFELAKISMVNVHGLVVYDHFVKPMIEVVDYNTKYSGITANDLNAATKTLKDVQQDLMGFITAETILIGHGLENDLRALHMIHFTVIDTALLLRHSRDLPFRHSLKKLTKSLLQKDIQESSHDSIEDARAAIDLVLWKLKSDGF</sequence>
<dbReference type="InterPro" id="IPR001680">
    <property type="entry name" value="WD40_rpt"/>
</dbReference>
<feature type="region of interest" description="Disordered" evidence="8">
    <location>
        <begin position="166"/>
        <end position="187"/>
    </location>
</feature>
<keyword evidence="7" id="KW-0853">WD repeat</keyword>
<dbReference type="SUPFAM" id="SSF53098">
    <property type="entry name" value="Ribonuclease H-like"/>
    <property type="match status" value="1"/>
</dbReference>
<keyword evidence="3" id="KW-0540">Nuclease</keyword>
<dbReference type="PROSITE" id="PS50082">
    <property type="entry name" value="WD_REPEATS_2"/>
    <property type="match status" value="1"/>
</dbReference>
<dbReference type="GO" id="GO:0004527">
    <property type="term" value="F:exonuclease activity"/>
    <property type="evidence" value="ECO:0007669"/>
    <property type="project" value="UniProtKB-KW"/>
</dbReference>
<feature type="region of interest" description="Disordered" evidence="8">
    <location>
        <begin position="96"/>
        <end position="125"/>
    </location>
</feature>
<keyword evidence="5" id="KW-0269">Exonuclease</keyword>
<keyword evidence="6" id="KW-0539">Nucleus</keyword>
<evidence type="ECO:0000256" key="7">
    <source>
        <dbReference type="PROSITE-ProRule" id="PRU00221"/>
    </source>
</evidence>
<dbReference type="InterPro" id="IPR015943">
    <property type="entry name" value="WD40/YVTN_repeat-like_dom_sf"/>
</dbReference>
<dbReference type="EMBL" id="JAYRBN010000030">
    <property type="protein sequence ID" value="KAL2748792.1"/>
    <property type="molecule type" value="Genomic_DNA"/>
</dbReference>
<dbReference type="InterPro" id="IPR034922">
    <property type="entry name" value="REX1-like_exo"/>
</dbReference>
<dbReference type="InterPro" id="IPR047021">
    <property type="entry name" value="REXO1/3/4-like"/>
</dbReference>
<accession>A0ABD2CUN1</accession>
<dbReference type="SMART" id="SM00479">
    <property type="entry name" value="EXOIII"/>
    <property type="match status" value="1"/>
</dbReference>
<comment type="similarity">
    <text evidence="2">Belongs to the REXO1/REXO3 family.</text>
</comment>
<dbReference type="Pfam" id="PF00929">
    <property type="entry name" value="RNase_T"/>
    <property type="match status" value="1"/>
</dbReference>
<reference evidence="10 11" key="1">
    <citation type="journal article" date="2024" name="Ann. Entomol. Soc. Am.">
        <title>Genomic analyses of the southern and eastern yellowjacket wasps (Hymenoptera: Vespidae) reveal evolutionary signatures of social life.</title>
        <authorList>
            <person name="Catto M.A."/>
            <person name="Caine P.B."/>
            <person name="Orr S.E."/>
            <person name="Hunt B.G."/>
            <person name="Goodisman M.A.D."/>
        </authorList>
    </citation>
    <scope>NUCLEOTIDE SEQUENCE [LARGE SCALE GENOMIC DNA]</scope>
    <source>
        <strain evidence="10">232</strain>
        <tissue evidence="10">Head and thorax</tissue>
    </source>
</reference>
<feature type="compositionally biased region" description="Low complexity" evidence="8">
    <location>
        <begin position="533"/>
        <end position="542"/>
    </location>
</feature>
<proteinExistence type="inferred from homology"/>
<dbReference type="AlphaFoldDB" id="A0ABD2CUN1"/>